<organism evidence="1 2">
    <name type="scientific">Pseudooceanicola algae</name>
    <dbReference type="NCBI Taxonomy" id="1537215"/>
    <lineage>
        <taxon>Bacteria</taxon>
        <taxon>Pseudomonadati</taxon>
        <taxon>Pseudomonadota</taxon>
        <taxon>Alphaproteobacteria</taxon>
        <taxon>Rhodobacterales</taxon>
        <taxon>Paracoccaceae</taxon>
        <taxon>Pseudooceanicola</taxon>
    </lineage>
</organism>
<sequence length="185" mass="19835">MKVYLAGPEVFYADFAALSDRRKALARAAGFTPSGPGSDQDKLDDAEITGLSIYRNNLQMMQGADLCIANLTPFRGPAADPGTVWEMGYLTGRGIPVFAFSFEPRDYRDRIEAWAGETATEAGDGLLRLSDGIMVENHGMSDNLMMEGSLMDAGTPFVRAAPGETEDSVLKRVFALAAETLGVSA</sequence>
<protein>
    <submittedName>
        <fullName evidence="1">Uncharacterized protein</fullName>
    </submittedName>
</protein>
<dbReference type="Pfam" id="PF05014">
    <property type="entry name" value="Nuc_deoxyrib_tr"/>
    <property type="match status" value="1"/>
</dbReference>
<dbReference type="GO" id="GO:0070694">
    <property type="term" value="F:5-hydroxymethyl-dUMP N-hydrolase activity"/>
    <property type="evidence" value="ECO:0007669"/>
    <property type="project" value="TreeGrafter"/>
</dbReference>
<dbReference type="EMBL" id="CP060436">
    <property type="protein sequence ID" value="QPM91542.1"/>
    <property type="molecule type" value="Genomic_DNA"/>
</dbReference>
<dbReference type="RefSeq" id="WP_119839535.1">
    <property type="nucleotide sequence ID" value="NZ_CP060436.1"/>
</dbReference>
<keyword evidence="2" id="KW-1185">Reference proteome</keyword>
<proteinExistence type="predicted"/>
<evidence type="ECO:0000313" key="1">
    <source>
        <dbReference type="EMBL" id="QPM91542.1"/>
    </source>
</evidence>
<name>A0A418SFX6_9RHOB</name>
<dbReference type="PANTHER" id="PTHR15364">
    <property type="entry name" value="2'-DEOXYNUCLEOSIDE 5'-PHOSPHATE N-HYDROLASE 1"/>
    <property type="match status" value="1"/>
</dbReference>
<dbReference type="GO" id="GO:0009159">
    <property type="term" value="P:deoxyribonucleoside monophosphate catabolic process"/>
    <property type="evidence" value="ECO:0007669"/>
    <property type="project" value="TreeGrafter"/>
</dbReference>
<dbReference type="SUPFAM" id="SSF52309">
    <property type="entry name" value="N-(deoxy)ribosyltransferase-like"/>
    <property type="match status" value="1"/>
</dbReference>
<evidence type="ECO:0000313" key="2">
    <source>
        <dbReference type="Proteomes" id="UP000283786"/>
    </source>
</evidence>
<dbReference type="PANTHER" id="PTHR15364:SF0">
    <property type="entry name" value="2'-DEOXYNUCLEOSIDE 5'-PHOSPHATE N-HYDROLASE 1"/>
    <property type="match status" value="1"/>
</dbReference>
<dbReference type="Gene3D" id="3.40.50.450">
    <property type="match status" value="1"/>
</dbReference>
<dbReference type="AlphaFoldDB" id="A0A418SFX6"/>
<reference evidence="1 2" key="1">
    <citation type="submission" date="2020-08" db="EMBL/GenBank/DDBJ databases">
        <title>Genome sequence of Rhodobacteraceae bacterium Lw-13e.</title>
        <authorList>
            <person name="Poehlein A."/>
            <person name="Wolter L."/>
            <person name="Daniel R."/>
            <person name="Brinkhoff T."/>
        </authorList>
    </citation>
    <scope>NUCLEOTIDE SEQUENCE [LARGE SCALE GENOMIC DNA]</scope>
    <source>
        <strain evidence="1 2">Lw-13e</strain>
    </source>
</reference>
<dbReference type="OrthoDB" id="9795789at2"/>
<dbReference type="Proteomes" id="UP000283786">
    <property type="component" value="Chromosome"/>
</dbReference>
<dbReference type="InterPro" id="IPR051239">
    <property type="entry name" value="2'-dNMP_N-hydrolase"/>
</dbReference>
<dbReference type="InterPro" id="IPR007710">
    <property type="entry name" value="Nucleoside_deoxyribTrfase"/>
</dbReference>
<accession>A0A418SFX6</accession>
<gene>
    <name evidence="1" type="ORF">PSAL_027960</name>
</gene>
<dbReference type="KEGG" id="palw:PSAL_027960"/>